<organism evidence="5 6">
    <name type="scientific">Kitasatospora paracochleata</name>
    <dbReference type="NCBI Taxonomy" id="58354"/>
    <lineage>
        <taxon>Bacteria</taxon>
        <taxon>Bacillati</taxon>
        <taxon>Actinomycetota</taxon>
        <taxon>Actinomycetes</taxon>
        <taxon>Kitasatosporales</taxon>
        <taxon>Streptomycetaceae</taxon>
        <taxon>Kitasatospora</taxon>
    </lineage>
</organism>
<protein>
    <submittedName>
        <fullName evidence="5">Pimeloyl-ACP methyl ester carboxylesterase</fullName>
    </submittedName>
</protein>
<dbReference type="InterPro" id="IPR010497">
    <property type="entry name" value="Epoxide_hydro_N"/>
</dbReference>
<name>A0ABT1J2U3_9ACTN</name>
<evidence type="ECO:0000313" key="6">
    <source>
        <dbReference type="Proteomes" id="UP001206483"/>
    </source>
</evidence>
<evidence type="ECO:0000256" key="3">
    <source>
        <dbReference type="ARBA" id="ARBA00022801"/>
    </source>
</evidence>
<evidence type="ECO:0000256" key="2">
    <source>
        <dbReference type="ARBA" id="ARBA00022797"/>
    </source>
</evidence>
<proteinExistence type="inferred from homology"/>
<comment type="similarity">
    <text evidence="1">Belongs to the peptidase S33 family.</text>
</comment>
<dbReference type="Proteomes" id="UP001206483">
    <property type="component" value="Unassembled WGS sequence"/>
</dbReference>
<dbReference type="PANTHER" id="PTHR21661">
    <property type="entry name" value="EPOXIDE HYDROLASE 1-RELATED"/>
    <property type="match status" value="1"/>
</dbReference>
<sequence>MHVEPYTVVVPDAVLDDLRDRILRTRWPDEAPGEPWSQGVDRDYLRDLLAYWADGFDWRAQERALNRYEHRMAEVDGVRVHFVHHRATGGGGIPLVLNHGWPSTFVEMLGLVDRLGDRFNLVVPSLPGYAFSQRPPHAGVDREFVARLWHRLMQGLGYERYGACGGDFGAGVATGMALLQPDRMIGIHVSTAEMSPYTGPGTPPLSPEELAYVDHIARWDETERGYSAVQSTRPQTLGYGLSDSPAGLAAWVLDKWRSWSDSGGDLDATFGRDALLTMLTVWWASNSITSSMRDYYDNRWHGTALGPDDLVRVPTAMAVFANELVPEGEPPRSWYERLYQVRRWTVFPRGGHFAAAEVPDLLAGDIADFFTEPR</sequence>
<keyword evidence="3" id="KW-0378">Hydrolase</keyword>
<dbReference type="PRINTS" id="PR00412">
    <property type="entry name" value="EPOXHYDRLASE"/>
</dbReference>
<dbReference type="InterPro" id="IPR029058">
    <property type="entry name" value="AB_hydrolase_fold"/>
</dbReference>
<dbReference type="InterPro" id="IPR016292">
    <property type="entry name" value="Epoxide_hydrolase"/>
</dbReference>
<reference evidence="5 6" key="1">
    <citation type="submission" date="2022-06" db="EMBL/GenBank/DDBJ databases">
        <title>Sequencing the genomes of 1000 actinobacteria strains.</title>
        <authorList>
            <person name="Klenk H.-P."/>
        </authorList>
    </citation>
    <scope>NUCLEOTIDE SEQUENCE [LARGE SCALE GENOMIC DNA]</scope>
    <source>
        <strain evidence="5 6">DSM 41656</strain>
    </source>
</reference>
<evidence type="ECO:0000259" key="4">
    <source>
        <dbReference type="Pfam" id="PF06441"/>
    </source>
</evidence>
<dbReference type="RefSeq" id="WP_253800324.1">
    <property type="nucleotide sequence ID" value="NZ_BAAAUB010000002.1"/>
</dbReference>
<feature type="domain" description="Epoxide hydrolase N-terminal" evidence="4">
    <location>
        <begin position="3"/>
        <end position="108"/>
    </location>
</feature>
<evidence type="ECO:0000256" key="1">
    <source>
        <dbReference type="ARBA" id="ARBA00010088"/>
    </source>
</evidence>
<gene>
    <name evidence="5" type="ORF">FHR36_004913</name>
</gene>
<dbReference type="InterPro" id="IPR000639">
    <property type="entry name" value="Epox_hydrolase-like"/>
</dbReference>
<dbReference type="EMBL" id="JAMZDX010000004">
    <property type="protein sequence ID" value="MCP2311750.1"/>
    <property type="molecule type" value="Genomic_DNA"/>
</dbReference>
<dbReference type="Gene3D" id="3.40.50.1820">
    <property type="entry name" value="alpha/beta hydrolase"/>
    <property type="match status" value="1"/>
</dbReference>
<comment type="caution">
    <text evidence="5">The sequence shown here is derived from an EMBL/GenBank/DDBJ whole genome shotgun (WGS) entry which is preliminary data.</text>
</comment>
<dbReference type="PANTHER" id="PTHR21661:SF35">
    <property type="entry name" value="EPOXIDE HYDROLASE"/>
    <property type="match status" value="1"/>
</dbReference>
<evidence type="ECO:0000313" key="5">
    <source>
        <dbReference type="EMBL" id="MCP2311750.1"/>
    </source>
</evidence>
<keyword evidence="6" id="KW-1185">Reference proteome</keyword>
<dbReference type="Pfam" id="PF06441">
    <property type="entry name" value="EHN"/>
    <property type="match status" value="1"/>
</dbReference>
<keyword evidence="2" id="KW-0058">Aromatic hydrocarbons catabolism</keyword>
<dbReference type="PIRSF" id="PIRSF001112">
    <property type="entry name" value="Epoxide_hydrolase"/>
    <property type="match status" value="1"/>
</dbReference>
<dbReference type="SUPFAM" id="SSF53474">
    <property type="entry name" value="alpha/beta-Hydrolases"/>
    <property type="match status" value="1"/>
</dbReference>
<accession>A0ABT1J2U3</accession>